<name>A0A7J6XG96_THATH</name>
<dbReference type="InterPro" id="IPR039292">
    <property type="entry name" value="SICKLE"/>
</dbReference>
<dbReference type="PANTHER" id="PTHR36054">
    <property type="entry name" value="PROTEIN SICKLE"/>
    <property type="match status" value="1"/>
</dbReference>
<gene>
    <name evidence="2" type="ORF">FRX31_002323</name>
</gene>
<evidence type="ECO:0000313" key="3">
    <source>
        <dbReference type="Proteomes" id="UP000554482"/>
    </source>
</evidence>
<keyword evidence="3" id="KW-1185">Reference proteome</keyword>
<feature type="region of interest" description="Disordered" evidence="1">
    <location>
        <begin position="231"/>
        <end position="304"/>
    </location>
</feature>
<feature type="compositionally biased region" description="Gly residues" evidence="1">
    <location>
        <begin position="288"/>
        <end position="300"/>
    </location>
</feature>
<dbReference type="PANTHER" id="PTHR36054:SF2">
    <property type="entry name" value="PROTEIN SICKLE"/>
    <property type="match status" value="1"/>
</dbReference>
<dbReference type="GO" id="GO:0003743">
    <property type="term" value="F:translation initiation factor activity"/>
    <property type="evidence" value="ECO:0007669"/>
    <property type="project" value="UniProtKB-KW"/>
</dbReference>
<dbReference type="Proteomes" id="UP000554482">
    <property type="component" value="Unassembled WGS sequence"/>
</dbReference>
<dbReference type="GO" id="GO:0000398">
    <property type="term" value="P:mRNA splicing, via spliceosome"/>
    <property type="evidence" value="ECO:0007669"/>
    <property type="project" value="InterPro"/>
</dbReference>
<accession>A0A7J6XG96</accession>
<dbReference type="AlphaFoldDB" id="A0A7J6XG96"/>
<feature type="region of interest" description="Disordered" evidence="1">
    <location>
        <begin position="62"/>
        <end position="90"/>
    </location>
</feature>
<dbReference type="GO" id="GO:0035196">
    <property type="term" value="P:miRNA processing"/>
    <property type="evidence" value="ECO:0007669"/>
    <property type="project" value="InterPro"/>
</dbReference>
<reference evidence="2 3" key="1">
    <citation type="submission" date="2020-06" db="EMBL/GenBank/DDBJ databases">
        <title>Transcriptomic and genomic resources for Thalictrum thalictroides and T. hernandezii: Facilitating candidate gene discovery in an emerging model plant lineage.</title>
        <authorList>
            <person name="Arias T."/>
            <person name="Riano-Pachon D.M."/>
            <person name="Di Stilio V.S."/>
        </authorList>
    </citation>
    <scope>NUCLEOTIDE SEQUENCE [LARGE SCALE GENOMIC DNA]</scope>
    <source>
        <strain evidence="3">cv. WT478/WT964</strain>
        <tissue evidence="2">Leaves</tissue>
    </source>
</reference>
<dbReference type="EMBL" id="JABWDY010000465">
    <property type="protein sequence ID" value="KAF5208088.1"/>
    <property type="molecule type" value="Genomic_DNA"/>
</dbReference>
<organism evidence="2 3">
    <name type="scientific">Thalictrum thalictroides</name>
    <name type="common">Rue-anemone</name>
    <name type="synonym">Anemone thalictroides</name>
    <dbReference type="NCBI Taxonomy" id="46969"/>
    <lineage>
        <taxon>Eukaryota</taxon>
        <taxon>Viridiplantae</taxon>
        <taxon>Streptophyta</taxon>
        <taxon>Embryophyta</taxon>
        <taxon>Tracheophyta</taxon>
        <taxon>Spermatophyta</taxon>
        <taxon>Magnoliopsida</taxon>
        <taxon>Ranunculales</taxon>
        <taxon>Ranunculaceae</taxon>
        <taxon>Thalictroideae</taxon>
        <taxon>Thalictrum</taxon>
    </lineage>
</organism>
<feature type="compositionally biased region" description="Polar residues" evidence="1">
    <location>
        <begin position="243"/>
        <end position="257"/>
    </location>
</feature>
<proteinExistence type="predicted"/>
<dbReference type="InterPro" id="IPR028265">
    <property type="entry name" value="TTDN1/SICKLE"/>
</dbReference>
<evidence type="ECO:0000313" key="2">
    <source>
        <dbReference type="EMBL" id="KAF5208088.1"/>
    </source>
</evidence>
<protein>
    <submittedName>
        <fullName evidence="2">Translation initiation factor IF-2-like isoform X1</fullName>
    </submittedName>
</protein>
<dbReference type="Pfam" id="PF15502">
    <property type="entry name" value="MPLKIP"/>
    <property type="match status" value="1"/>
</dbReference>
<feature type="compositionally biased region" description="Polar residues" evidence="1">
    <location>
        <begin position="73"/>
        <end position="86"/>
    </location>
</feature>
<keyword evidence="2" id="KW-0396">Initiation factor</keyword>
<keyword evidence="2" id="KW-0648">Protein biosynthesis</keyword>
<evidence type="ECO:0000256" key="1">
    <source>
        <dbReference type="SAM" id="MobiDB-lite"/>
    </source>
</evidence>
<comment type="caution">
    <text evidence="2">The sequence shown here is derived from an EMBL/GenBank/DDBJ whole genome shotgun (WGS) entry which is preliminary data.</text>
</comment>
<feature type="compositionally biased region" description="Polar residues" evidence="1">
    <location>
        <begin position="269"/>
        <end position="280"/>
    </location>
</feature>
<sequence length="412" mass="43719">MKESENRKLRLKAMRIEADEAEAITNTSSSTESINLSNPLIEPVLENAPAARFDYYSDPLASYTGNKRKSQKTYKNSVPLTTTSASPGPADLNMPPTSCHQYNQSHSSDQRMYGAMLSDNNSGAWRSPIGMARPHPQHGTPPATWNRPGGAAGYGFPPNSPMIGGFPPNYPMVGGFPPNSPMVGNFPPSSSTVGGFPPNYPTVGGFPHPGFGRGGNPSPGPASGIGYQINNTPYPSFGRGGSPNYNSGRSSRPQFNNHIPGFGRGGSRVPNTGRNSQHGFNRSHSHGSGQGHGRNQGGHGSASARERPEMFYNKSMLEDPWRLLKPVVRKITVEEESSTTPGSSKSWLPKSINRKKDTVSDAVTGARSGFSLAESLAASYEEAASLAASYEEAAALTASYEAAAAIDDVKSG</sequence>
<dbReference type="OrthoDB" id="1935385at2759"/>